<evidence type="ECO:0000256" key="9">
    <source>
        <dbReference type="SAM" id="MobiDB-lite"/>
    </source>
</evidence>
<dbReference type="SUPFAM" id="SSF52540">
    <property type="entry name" value="P-loop containing nucleoside triphosphate hydrolases"/>
    <property type="match status" value="1"/>
</dbReference>
<feature type="coiled-coil region" evidence="8">
    <location>
        <begin position="826"/>
        <end position="1132"/>
    </location>
</feature>
<name>A0ABP1SB76_9HEXA</name>
<evidence type="ECO:0000256" key="5">
    <source>
        <dbReference type="ARBA" id="ARBA00023175"/>
    </source>
</evidence>
<feature type="domain" description="Kinesin motor" evidence="10">
    <location>
        <begin position="14"/>
        <end position="389"/>
    </location>
</feature>
<dbReference type="EMBL" id="CAXLJM020000196">
    <property type="protein sequence ID" value="CAL8149245.1"/>
    <property type="molecule type" value="Genomic_DNA"/>
</dbReference>
<feature type="coiled-coil region" evidence="8">
    <location>
        <begin position="394"/>
        <end position="428"/>
    </location>
</feature>
<feature type="region of interest" description="Disordered" evidence="9">
    <location>
        <begin position="1301"/>
        <end position="1345"/>
    </location>
</feature>
<keyword evidence="5 7" id="KW-0505">Motor protein</keyword>
<organism evidence="11 12">
    <name type="scientific">Orchesella dallaii</name>
    <dbReference type="NCBI Taxonomy" id="48710"/>
    <lineage>
        <taxon>Eukaryota</taxon>
        <taxon>Metazoa</taxon>
        <taxon>Ecdysozoa</taxon>
        <taxon>Arthropoda</taxon>
        <taxon>Hexapoda</taxon>
        <taxon>Collembola</taxon>
        <taxon>Entomobryomorpha</taxon>
        <taxon>Entomobryoidea</taxon>
        <taxon>Orchesellidae</taxon>
        <taxon>Orchesellinae</taxon>
        <taxon>Orchesella</taxon>
    </lineage>
</organism>
<keyword evidence="4 8" id="KW-0175">Coiled coil</keyword>
<accession>A0ABP1SB76</accession>
<evidence type="ECO:0000256" key="8">
    <source>
        <dbReference type="SAM" id="Coils"/>
    </source>
</evidence>
<dbReference type="InterPro" id="IPR027640">
    <property type="entry name" value="Kinesin-like_fam"/>
</dbReference>
<gene>
    <name evidence="11" type="ORF">ODALV1_LOCUS31677</name>
</gene>
<keyword evidence="12" id="KW-1185">Reference proteome</keyword>
<comment type="caution">
    <text evidence="11">The sequence shown here is derived from an EMBL/GenBank/DDBJ whole genome shotgun (WGS) entry which is preliminary data.</text>
</comment>
<dbReference type="InterPro" id="IPR001752">
    <property type="entry name" value="Kinesin_motor_dom"/>
</dbReference>
<dbReference type="PANTHER" id="PTHR47968:SF75">
    <property type="entry name" value="CENTROMERE-ASSOCIATED PROTEIN E"/>
    <property type="match status" value="1"/>
</dbReference>
<dbReference type="Gene3D" id="3.40.850.10">
    <property type="entry name" value="Kinesin motor domain"/>
    <property type="match status" value="1"/>
</dbReference>
<comment type="subcellular location">
    <subcellularLocation>
        <location evidence="1">Cytoplasm</location>
        <location evidence="1">Cytoskeleton</location>
    </subcellularLocation>
</comment>
<evidence type="ECO:0000256" key="4">
    <source>
        <dbReference type="ARBA" id="ARBA00023054"/>
    </source>
</evidence>
<reference evidence="11 12" key="1">
    <citation type="submission" date="2024-08" db="EMBL/GenBank/DDBJ databases">
        <authorList>
            <person name="Cucini C."/>
            <person name="Frati F."/>
        </authorList>
    </citation>
    <scope>NUCLEOTIDE SEQUENCE [LARGE SCALE GENOMIC DNA]</scope>
</reference>
<dbReference type="InterPro" id="IPR036961">
    <property type="entry name" value="Kinesin_motor_dom_sf"/>
</dbReference>
<comment type="similarity">
    <text evidence="7">Belongs to the TRAFAC class myosin-kinesin ATPase superfamily. Kinesin family.</text>
</comment>
<evidence type="ECO:0000256" key="2">
    <source>
        <dbReference type="ARBA" id="ARBA00022741"/>
    </source>
</evidence>
<dbReference type="PRINTS" id="PR00380">
    <property type="entry name" value="KINESINHEAVY"/>
</dbReference>
<protein>
    <recommendedName>
        <fullName evidence="10">Kinesin motor domain-containing protein</fullName>
    </recommendedName>
</protein>
<keyword evidence="6" id="KW-0963">Cytoplasm</keyword>
<keyword evidence="3 7" id="KW-0067">ATP-binding</keyword>
<dbReference type="Proteomes" id="UP001642540">
    <property type="component" value="Unassembled WGS sequence"/>
</dbReference>
<evidence type="ECO:0000259" key="10">
    <source>
        <dbReference type="PROSITE" id="PS50067"/>
    </source>
</evidence>
<proteinExistence type="inferred from homology"/>
<evidence type="ECO:0000256" key="3">
    <source>
        <dbReference type="ARBA" id="ARBA00022840"/>
    </source>
</evidence>
<evidence type="ECO:0000256" key="6">
    <source>
        <dbReference type="ARBA" id="ARBA00023212"/>
    </source>
</evidence>
<keyword evidence="6" id="KW-0206">Cytoskeleton</keyword>
<evidence type="ECO:0000313" key="12">
    <source>
        <dbReference type="Proteomes" id="UP001642540"/>
    </source>
</evidence>
<feature type="region of interest" description="Disordered" evidence="9">
    <location>
        <begin position="229"/>
        <end position="252"/>
    </location>
</feature>
<evidence type="ECO:0000256" key="7">
    <source>
        <dbReference type="PROSITE-ProRule" id="PRU00283"/>
    </source>
</evidence>
<keyword evidence="2 7" id="KW-0547">Nucleotide-binding</keyword>
<dbReference type="SMART" id="SM00129">
    <property type="entry name" value="KISc"/>
    <property type="match status" value="1"/>
</dbReference>
<evidence type="ECO:0000256" key="1">
    <source>
        <dbReference type="ARBA" id="ARBA00004245"/>
    </source>
</evidence>
<sequence length="1363" mass="156960">MEAGELESPSEMTKFSVAVRVRPLIEREKKDDAQIHWQVGPKELRQFDAEAKRIVPNSSTYTYDHVFNQSTQTQQVYNKVVSPIVKQAFKGFNGTILCYGQTSSGKTHTLYGSNDDKGIILLFADHLFQKIKADESRRQYIIKVGLIEIYNEKVTDLLNSYNPIELQERDGSVVPYGLEELTVFDIDDWKKVTERVQRERKIGETRMNKESSRSHTILRVTIESFDLTSTSNSQTFEPTEAQGENSEQEQSPPLTTAVLHFVDLAGSEKQSQTGAEGERFREQVNINKSLSALSHVIQQLSEKASVSEFEGKGSSSSSNDHSLAKAMVNSMVRTAPRSRFINYRDSKLTRLLQSSLSGNAYISMVCNVTIASFEDTKSTLLFAQLAKKIPTRPKQNLCSTKSEYDKKLQELQELLNSKDKEVLVLRRQCENMKRAFEFRDEQSIQRPINIDRRLSLCPTMFRPTSTKPGHSNPEPMTQFAYLKNIYASSTKSSSPMDDEFMSADEFVKSLRGPLEPVRESRESIGSQVISLDKEVQTDEQEEKEDLKICDTPTRPVPRRVALDGTPSTTLRLTNVLLRKVIEEDRQEWEEQKTYLELENVTVKAEMETLKLEKMELEKDVMRQMEASRVEINRRIAESPEALEWKKKLDEELDKRGKENEEINILKEQLKTYYESQLKLIELQDTMSTLILANTELEQERNLQVDRAKETELEHQQMEENLQAIIESKETELRERDGQIKQLQSTLQDKSQERLNLDSDLLEAKELISSLTSAKLQLDGELAVQQSAFEAIEIVVQKLREDQASVQEKQDLERQEKEENIQKLNLITKEHEKCQSLTKDLKTLELRIQQSMSEKVELEERLKQQKYAFEKAEAESQKCQDLITELKTTRDKLDKIIVDKLALEEQLKSQQDAYDEAESVVLKMSEKLDGMEEKLESGRRERDKKVEEMIAILKEHEKCQDLGVELQTARDQLETIIADKVSMEKQLKAQYNAYENAQSTIQRMEKELTSVEARAVAERLEKEDTITKMNIIVKEHEHCQHYSAELKAARANNAALEKRLKAQCDAYKDVISKLQKMKEELTLAQQQAEDEFREKNEKIEELNAVIQSQQKSYEKIQARAHQLKVELDKVEETGKLGRAVVVTRGTQCDDIASELDNYKDATKHYRNRAHKAEFELQRVQKTLEQRDVDKQSPDEPQLVAMELPPPHPPQKHNGTQCILLNEMIEQPSKSFEELPASSPELAQLHTDLRLTKFKLKQLELTKCACDRKPDGKYKKPTRYQHNVAFFRSGSTRMNTNENVMQPVNQSREPKGLNSRPVEEKAETKITIVPPKDLENIEPPQVTPPAEEKLEDDFSWLLELVKKKT</sequence>
<dbReference type="PROSITE" id="PS50067">
    <property type="entry name" value="KINESIN_MOTOR_2"/>
    <property type="match status" value="1"/>
</dbReference>
<feature type="binding site" evidence="7">
    <location>
        <begin position="100"/>
        <end position="107"/>
    </location>
    <ligand>
        <name>ATP</name>
        <dbReference type="ChEBI" id="CHEBI:30616"/>
    </ligand>
</feature>
<evidence type="ECO:0000313" key="11">
    <source>
        <dbReference type="EMBL" id="CAL8149245.1"/>
    </source>
</evidence>
<feature type="coiled-coil region" evidence="8">
    <location>
        <begin position="578"/>
        <end position="759"/>
    </location>
</feature>
<dbReference type="Pfam" id="PF00225">
    <property type="entry name" value="Kinesin"/>
    <property type="match status" value="1"/>
</dbReference>
<dbReference type="InterPro" id="IPR027417">
    <property type="entry name" value="P-loop_NTPase"/>
</dbReference>
<dbReference type="PANTHER" id="PTHR47968">
    <property type="entry name" value="CENTROMERE PROTEIN E"/>
    <property type="match status" value="1"/>
</dbReference>